<accession>E7QZS7</accession>
<comment type="caution">
    <text evidence="1">The sequence shown here is derived from an EMBL/GenBank/DDBJ whole genome shotgun (WGS) entry which is preliminary data.</text>
</comment>
<gene>
    <name evidence="1" type="ORF">ZOD2009_21602</name>
</gene>
<proteinExistence type="predicted"/>
<protein>
    <submittedName>
        <fullName evidence="1">Uncharacterized protein</fullName>
    </submittedName>
</protein>
<dbReference type="Proteomes" id="UP000003751">
    <property type="component" value="Unassembled WGS sequence"/>
</dbReference>
<evidence type="ECO:0000313" key="2">
    <source>
        <dbReference type="Proteomes" id="UP000003751"/>
    </source>
</evidence>
<evidence type="ECO:0000313" key="1">
    <source>
        <dbReference type="EMBL" id="EFW89821.1"/>
    </source>
</evidence>
<dbReference type="EMBL" id="AEMG01000030">
    <property type="protein sequence ID" value="EFW89821.1"/>
    <property type="molecule type" value="Genomic_DNA"/>
</dbReference>
<reference evidence="1 2" key="1">
    <citation type="journal article" date="2014" name="ISME J.">
        <title>Trehalose/2-sulfotrehalose biosynthesis and glycine-betaine uptake are widely spread mechanisms for osmoadaptation in the Halobacteriales.</title>
        <authorList>
            <person name="Youssef N.H."/>
            <person name="Savage-Ashlock K.N."/>
            <person name="McCully A.L."/>
            <person name="Luedtke B."/>
            <person name="Shaw E.I."/>
            <person name="Hoff W.D."/>
            <person name="Elshahed M.S."/>
        </authorList>
    </citation>
    <scope>NUCLEOTIDE SEQUENCE [LARGE SCALE GENOMIC DNA]</scope>
    <source>
        <strain evidence="1 2">DX253</strain>
    </source>
</reference>
<sequence length="30" mass="3141">MVSGSEAFGFEPTLGGRYGKATDYDAVTTI</sequence>
<organism evidence="1 2">
    <name type="scientific">Haladaptatus paucihalophilus DX253</name>
    <dbReference type="NCBI Taxonomy" id="797209"/>
    <lineage>
        <taxon>Archaea</taxon>
        <taxon>Methanobacteriati</taxon>
        <taxon>Methanobacteriota</taxon>
        <taxon>Stenosarchaea group</taxon>
        <taxon>Halobacteria</taxon>
        <taxon>Halobacteriales</taxon>
        <taxon>Haladaptataceae</taxon>
        <taxon>Haladaptatus</taxon>
    </lineage>
</organism>
<dbReference type="AlphaFoldDB" id="E7QZS7"/>
<name>E7QZS7_HALPU</name>